<name>A0A6P8AT94_PYRGI</name>
<reference evidence="2" key="3">
    <citation type="submission" date="2025-08" db="UniProtKB">
        <authorList>
            <consortium name="RefSeq"/>
        </authorList>
    </citation>
    <scope>IDENTIFICATION</scope>
    <source>
        <strain evidence="2">NI907</strain>
    </source>
</reference>
<gene>
    <name evidence="2" type="ORF">PgNI_09105</name>
</gene>
<dbReference type="AlphaFoldDB" id="A0A6P8AT94"/>
<dbReference type="RefSeq" id="XP_030978133.1">
    <property type="nucleotide sequence ID" value="XM_031129094.1"/>
</dbReference>
<dbReference type="OrthoDB" id="5237720at2759"/>
<proteinExistence type="predicted"/>
<dbReference type="Proteomes" id="UP000515153">
    <property type="component" value="Unplaced"/>
</dbReference>
<reference evidence="2" key="1">
    <citation type="journal article" date="2019" name="Mol. Biol. Evol.">
        <title>Blast fungal genomes show frequent chromosomal changes, gene gains and losses, and effector gene turnover.</title>
        <authorList>
            <person name="Gomez Luciano L.B."/>
            <person name="Jason Tsai I."/>
            <person name="Chuma I."/>
            <person name="Tosa Y."/>
            <person name="Chen Y.H."/>
            <person name="Li J.Y."/>
            <person name="Li M.Y."/>
            <person name="Jade Lu M.Y."/>
            <person name="Nakayashiki H."/>
            <person name="Li W.H."/>
        </authorList>
    </citation>
    <scope>NUCLEOTIDE SEQUENCE</scope>
    <source>
        <strain evidence="2">NI907</strain>
    </source>
</reference>
<sequence>MSLNDEIDAFDNLLHRIESGFWEMRNALQHIQELNVTLRGINTECDRESIAWMQALTKEGNSSGVQNSMRAVDNLNQRLQDLQKLEELPHWVFQQWPNLTADISSLDATPMIAAQHRQNMQDCMDMHQQLIRQQVEQMYHLIATIRYKTIETMDMLEQPT</sequence>
<accession>A0A6P8AT94</accession>
<organism evidence="1 2">
    <name type="scientific">Pyricularia grisea</name>
    <name type="common">Crabgrass-specific blast fungus</name>
    <name type="synonym">Magnaporthe grisea</name>
    <dbReference type="NCBI Taxonomy" id="148305"/>
    <lineage>
        <taxon>Eukaryota</taxon>
        <taxon>Fungi</taxon>
        <taxon>Dikarya</taxon>
        <taxon>Ascomycota</taxon>
        <taxon>Pezizomycotina</taxon>
        <taxon>Sordariomycetes</taxon>
        <taxon>Sordariomycetidae</taxon>
        <taxon>Magnaporthales</taxon>
        <taxon>Pyriculariaceae</taxon>
        <taxon>Pyricularia</taxon>
    </lineage>
</organism>
<dbReference type="GeneID" id="41964002"/>
<evidence type="ECO:0000313" key="1">
    <source>
        <dbReference type="Proteomes" id="UP000515153"/>
    </source>
</evidence>
<evidence type="ECO:0000313" key="2">
    <source>
        <dbReference type="RefSeq" id="XP_030978133.1"/>
    </source>
</evidence>
<protein>
    <submittedName>
        <fullName evidence="2">Uncharacterized protein</fullName>
    </submittedName>
</protein>
<dbReference type="KEGG" id="pgri:PgNI_09105"/>
<keyword evidence="1" id="KW-1185">Reference proteome</keyword>
<reference evidence="2" key="2">
    <citation type="submission" date="2019-10" db="EMBL/GenBank/DDBJ databases">
        <authorList>
            <consortium name="NCBI Genome Project"/>
        </authorList>
    </citation>
    <scope>NUCLEOTIDE SEQUENCE</scope>
    <source>
        <strain evidence="2">NI907</strain>
    </source>
</reference>